<name>A0A0D9X116_9ORYZ</name>
<evidence type="ECO:0000313" key="3">
    <source>
        <dbReference type="EnsemblPlants" id="LPERR07G17990.1"/>
    </source>
</evidence>
<feature type="transmembrane region" description="Helical" evidence="1">
    <location>
        <begin position="80"/>
        <end position="101"/>
    </location>
</feature>
<dbReference type="EnsemblPlants" id="LPERR07G17990.1">
    <property type="protein sequence ID" value="LPERR07G17990.1"/>
    <property type="gene ID" value="LPERR07G17990"/>
</dbReference>
<sequence>MVLALATTVITSLGARMTTASVAASRAAGGGFGLHDVTTCVLFAAVSMAMQGGEAGGRSDEEATGAGVLVVRAGARRRRLAGWLFLTWYFVCYVSYGGGVAPTSLEWAVAGVASAANLAVTVRTVLIHPYKV</sequence>
<protein>
    <submittedName>
        <fullName evidence="3">Uncharacterized protein</fullName>
    </submittedName>
</protein>
<feature type="transmembrane region" description="Helical" evidence="1">
    <location>
        <begin position="107"/>
        <end position="126"/>
    </location>
</feature>
<dbReference type="Proteomes" id="UP000032180">
    <property type="component" value="Chromosome 7"/>
</dbReference>
<evidence type="ECO:0000313" key="4">
    <source>
        <dbReference type="Proteomes" id="UP000032180"/>
    </source>
</evidence>
<accession>A0A0D9X116</accession>
<feature type="signal peptide" evidence="2">
    <location>
        <begin position="1"/>
        <end position="20"/>
    </location>
</feature>
<keyword evidence="4" id="KW-1185">Reference proteome</keyword>
<dbReference type="HOGENOM" id="CLU_154135_0_0_1"/>
<reference evidence="3" key="3">
    <citation type="submission" date="2015-04" db="UniProtKB">
        <authorList>
            <consortium name="EnsemblPlants"/>
        </authorList>
    </citation>
    <scope>IDENTIFICATION</scope>
</reference>
<dbReference type="Gramene" id="LPERR07G17990.1">
    <property type="protein sequence ID" value="LPERR07G17990.1"/>
    <property type="gene ID" value="LPERR07G17990"/>
</dbReference>
<dbReference type="AlphaFoldDB" id="A0A0D9X116"/>
<organism evidence="3 4">
    <name type="scientific">Leersia perrieri</name>
    <dbReference type="NCBI Taxonomy" id="77586"/>
    <lineage>
        <taxon>Eukaryota</taxon>
        <taxon>Viridiplantae</taxon>
        <taxon>Streptophyta</taxon>
        <taxon>Embryophyta</taxon>
        <taxon>Tracheophyta</taxon>
        <taxon>Spermatophyta</taxon>
        <taxon>Magnoliopsida</taxon>
        <taxon>Liliopsida</taxon>
        <taxon>Poales</taxon>
        <taxon>Poaceae</taxon>
        <taxon>BOP clade</taxon>
        <taxon>Oryzoideae</taxon>
        <taxon>Oryzeae</taxon>
        <taxon>Oryzinae</taxon>
        <taxon>Leersia</taxon>
    </lineage>
</organism>
<reference evidence="3 4" key="1">
    <citation type="submission" date="2012-08" db="EMBL/GenBank/DDBJ databases">
        <title>Oryza genome evolution.</title>
        <authorList>
            <person name="Wing R.A."/>
        </authorList>
    </citation>
    <scope>NUCLEOTIDE SEQUENCE</scope>
</reference>
<feature type="chain" id="PRO_5002349810" evidence="2">
    <location>
        <begin position="21"/>
        <end position="132"/>
    </location>
</feature>
<proteinExistence type="predicted"/>
<reference evidence="4" key="2">
    <citation type="submission" date="2013-12" db="EMBL/GenBank/DDBJ databases">
        <authorList>
            <person name="Yu Y."/>
            <person name="Lee S."/>
            <person name="de Baynast K."/>
            <person name="Wissotski M."/>
            <person name="Liu L."/>
            <person name="Talag J."/>
            <person name="Goicoechea J."/>
            <person name="Angelova A."/>
            <person name="Jetty R."/>
            <person name="Kudrna D."/>
            <person name="Golser W."/>
            <person name="Rivera L."/>
            <person name="Zhang J."/>
            <person name="Wing R."/>
        </authorList>
    </citation>
    <scope>NUCLEOTIDE SEQUENCE</scope>
</reference>
<keyword evidence="1" id="KW-0812">Transmembrane</keyword>
<keyword evidence="2" id="KW-0732">Signal</keyword>
<keyword evidence="1" id="KW-0472">Membrane</keyword>
<evidence type="ECO:0000256" key="1">
    <source>
        <dbReference type="SAM" id="Phobius"/>
    </source>
</evidence>
<keyword evidence="1" id="KW-1133">Transmembrane helix</keyword>
<evidence type="ECO:0000256" key="2">
    <source>
        <dbReference type="SAM" id="SignalP"/>
    </source>
</evidence>